<keyword evidence="2" id="KW-0813">Transport</keyword>
<dbReference type="InterPro" id="IPR017871">
    <property type="entry name" value="ABC_transporter-like_CS"/>
</dbReference>
<feature type="transmembrane region" description="Helical" evidence="11">
    <location>
        <begin position="192"/>
        <end position="212"/>
    </location>
</feature>
<dbReference type="InterPro" id="IPR011527">
    <property type="entry name" value="ABC1_TM_dom"/>
</dbReference>
<feature type="domain" description="ABC transmembrane type-1" evidence="13">
    <location>
        <begin position="89"/>
        <end position="360"/>
    </location>
</feature>
<evidence type="ECO:0000313" key="14">
    <source>
        <dbReference type="EMBL" id="ASP39982.1"/>
    </source>
</evidence>
<dbReference type="GO" id="GO:0005886">
    <property type="term" value="C:plasma membrane"/>
    <property type="evidence" value="ECO:0007669"/>
    <property type="project" value="UniProtKB-SubCell"/>
</dbReference>
<dbReference type="GO" id="GO:0015421">
    <property type="term" value="F:ABC-type oligopeptide transporter activity"/>
    <property type="evidence" value="ECO:0007669"/>
    <property type="project" value="TreeGrafter"/>
</dbReference>
<dbReference type="Gene3D" id="3.40.50.300">
    <property type="entry name" value="P-loop containing nucleotide triphosphate hydrolases"/>
    <property type="match status" value="1"/>
</dbReference>
<evidence type="ECO:0000256" key="3">
    <source>
        <dbReference type="ARBA" id="ARBA00022475"/>
    </source>
</evidence>
<evidence type="ECO:0000256" key="2">
    <source>
        <dbReference type="ARBA" id="ARBA00022448"/>
    </source>
</evidence>
<reference evidence="14 15" key="1">
    <citation type="submission" date="2017-07" db="EMBL/GenBank/DDBJ databases">
        <title>Annotated genome sequence of Bacterioplanes sanyensis isolated from Red Sea.</title>
        <authorList>
            <person name="Rehman Z.U."/>
        </authorList>
    </citation>
    <scope>NUCLEOTIDE SEQUENCE [LARGE SCALE GENOMIC DNA]</scope>
    <source>
        <strain evidence="14 15">NV9</strain>
    </source>
</reference>
<feature type="domain" description="ABC transporter" evidence="12">
    <location>
        <begin position="392"/>
        <end position="628"/>
    </location>
</feature>
<keyword evidence="10 11" id="KW-0472">Membrane</keyword>
<protein>
    <submittedName>
        <fullName evidence="14">Lipid A export permease/ATP-binding protein MsbA</fullName>
    </submittedName>
</protein>
<accession>A0A222FMS7</accession>
<evidence type="ECO:0000256" key="7">
    <source>
        <dbReference type="ARBA" id="ARBA00022967"/>
    </source>
</evidence>
<evidence type="ECO:0000256" key="9">
    <source>
        <dbReference type="ARBA" id="ARBA00023055"/>
    </source>
</evidence>
<dbReference type="CDD" id="cd18552">
    <property type="entry name" value="ABC_6TM_MsbA_like"/>
    <property type="match status" value="1"/>
</dbReference>
<evidence type="ECO:0000259" key="12">
    <source>
        <dbReference type="PROSITE" id="PS50893"/>
    </source>
</evidence>
<keyword evidence="6 14" id="KW-0067">ATP-binding</keyword>
<evidence type="ECO:0000313" key="15">
    <source>
        <dbReference type="Proteomes" id="UP000202440"/>
    </source>
</evidence>
<evidence type="ECO:0000256" key="10">
    <source>
        <dbReference type="ARBA" id="ARBA00023136"/>
    </source>
</evidence>
<dbReference type="SUPFAM" id="SSF90123">
    <property type="entry name" value="ABC transporter transmembrane region"/>
    <property type="match status" value="1"/>
</dbReference>
<evidence type="ECO:0000256" key="1">
    <source>
        <dbReference type="ARBA" id="ARBA00004651"/>
    </source>
</evidence>
<dbReference type="PROSITE" id="PS50893">
    <property type="entry name" value="ABC_TRANSPORTER_2"/>
    <property type="match status" value="1"/>
</dbReference>
<dbReference type="Pfam" id="PF00664">
    <property type="entry name" value="ABC_membrane"/>
    <property type="match status" value="1"/>
</dbReference>
<dbReference type="PANTHER" id="PTHR43394:SF1">
    <property type="entry name" value="ATP-BINDING CASSETTE SUB-FAMILY B MEMBER 10, MITOCHONDRIAL"/>
    <property type="match status" value="1"/>
</dbReference>
<dbReference type="RefSeq" id="WP_094061156.1">
    <property type="nucleotide sequence ID" value="NZ_CP022530.1"/>
</dbReference>
<keyword evidence="4 11" id="KW-0812">Transmembrane</keyword>
<dbReference type="SUPFAM" id="SSF52540">
    <property type="entry name" value="P-loop containing nucleoside triphosphate hydrolases"/>
    <property type="match status" value="1"/>
</dbReference>
<sequence>MDNQSTWAVYRRLLRYAWPYKGSLFVSVMGFALFAAMTAMIAKLTGKIIAAVDSHDAAGEMVEVAPVVDQSADSFKALQQLDESVFQPVADFFFTYVEQPLLNVFEQYVDQPLALLLVLSLSATFLGRGVGTFFGKYYIAVVARGVVHDLRTNLFDQMTRLPSRYYDGESSGTLIARVIFNVEQVTSACTRAITILVQDGLSVICLMAYMFYLDASLTYTFLVLVPIIGVVVALASRLFRRYSRRIQDSMSEVAQVTNETITGYREVRTFGGETFERQRLNKASHYNQKQTLKLALTNAINVPLNQQIVAIGLSVMVYFMFQRLASGAMNNEEFISFLTAASLIAKPVRSLTDINSIIQKGIAAAQSVFTVLDADPEPDNGQYVADTVRGKLQFHKVSFGYPNTEKKALDGIDIDIQAGETIALVGASGSGKTTLVNLIPRFYQYSAGQILLDGVDINDYTLANLRSHIAIVSQSVTLFNASVRDNIAYGELADCSQEQIEAAAKAACAHEFILALPQGYDTPVGEAGSMLSGGQRQRIAMARALLKDAPILILDEATSALDTESERHIQQALEQLMQNRTTLVIAHRLSTIENADRILVMEQGRIVEQGQHQALLAKGGAYERLHRLQYAETTE</sequence>
<dbReference type="InterPro" id="IPR011917">
    <property type="entry name" value="ABC_transpr_lipidA"/>
</dbReference>
<dbReference type="OrthoDB" id="9806127at2"/>
<evidence type="ECO:0000259" key="13">
    <source>
        <dbReference type="PROSITE" id="PS50929"/>
    </source>
</evidence>
<name>A0A222FMS7_9GAMM</name>
<dbReference type="FunFam" id="3.40.50.300:FF:000140">
    <property type="entry name" value="Lipid A export ATP-binding/permease protein MsbA"/>
    <property type="match status" value="1"/>
</dbReference>
<keyword evidence="7" id="KW-1278">Translocase</keyword>
<dbReference type="AlphaFoldDB" id="A0A222FMS7"/>
<keyword evidence="3" id="KW-1003">Cell membrane</keyword>
<keyword evidence="9" id="KW-0445">Lipid transport</keyword>
<dbReference type="InterPro" id="IPR003593">
    <property type="entry name" value="AAA+_ATPase"/>
</dbReference>
<organism evidence="14 15">
    <name type="scientific">Bacterioplanes sanyensis</name>
    <dbReference type="NCBI Taxonomy" id="1249553"/>
    <lineage>
        <taxon>Bacteria</taxon>
        <taxon>Pseudomonadati</taxon>
        <taxon>Pseudomonadota</taxon>
        <taxon>Gammaproteobacteria</taxon>
        <taxon>Oceanospirillales</taxon>
        <taxon>Oceanospirillaceae</taxon>
        <taxon>Bacterioplanes</taxon>
    </lineage>
</organism>
<dbReference type="Proteomes" id="UP000202440">
    <property type="component" value="Chromosome"/>
</dbReference>
<dbReference type="PROSITE" id="PS50929">
    <property type="entry name" value="ABC_TM1F"/>
    <property type="match status" value="1"/>
</dbReference>
<keyword evidence="8 11" id="KW-1133">Transmembrane helix</keyword>
<evidence type="ECO:0000256" key="8">
    <source>
        <dbReference type="ARBA" id="ARBA00022989"/>
    </source>
</evidence>
<dbReference type="InterPro" id="IPR003439">
    <property type="entry name" value="ABC_transporter-like_ATP-bd"/>
</dbReference>
<comment type="subcellular location">
    <subcellularLocation>
        <location evidence="1">Cell membrane</location>
        <topology evidence="1">Multi-pass membrane protein</topology>
    </subcellularLocation>
</comment>
<feature type="transmembrane region" description="Helical" evidence="11">
    <location>
        <begin position="218"/>
        <end position="239"/>
    </location>
</feature>
<dbReference type="InterPro" id="IPR039421">
    <property type="entry name" value="Type_1_exporter"/>
</dbReference>
<keyword evidence="15" id="KW-1185">Reference proteome</keyword>
<dbReference type="KEGG" id="bsan:CHH28_15450"/>
<evidence type="ECO:0000256" key="5">
    <source>
        <dbReference type="ARBA" id="ARBA00022741"/>
    </source>
</evidence>
<dbReference type="Gene3D" id="1.20.1560.10">
    <property type="entry name" value="ABC transporter type 1, transmembrane domain"/>
    <property type="match status" value="1"/>
</dbReference>
<dbReference type="Pfam" id="PF00005">
    <property type="entry name" value="ABC_tran"/>
    <property type="match status" value="1"/>
</dbReference>
<evidence type="ECO:0000256" key="11">
    <source>
        <dbReference type="SAM" id="Phobius"/>
    </source>
</evidence>
<dbReference type="GO" id="GO:0034040">
    <property type="term" value="F:ATPase-coupled lipid transmembrane transporter activity"/>
    <property type="evidence" value="ECO:0007669"/>
    <property type="project" value="InterPro"/>
</dbReference>
<dbReference type="InterPro" id="IPR027417">
    <property type="entry name" value="P-loop_NTPase"/>
</dbReference>
<feature type="transmembrane region" description="Helical" evidence="11">
    <location>
        <begin position="20"/>
        <end position="42"/>
    </location>
</feature>
<evidence type="ECO:0000256" key="6">
    <source>
        <dbReference type="ARBA" id="ARBA00022840"/>
    </source>
</evidence>
<dbReference type="InterPro" id="IPR036640">
    <property type="entry name" value="ABC1_TM_sf"/>
</dbReference>
<dbReference type="PROSITE" id="PS00211">
    <property type="entry name" value="ABC_TRANSPORTER_1"/>
    <property type="match status" value="1"/>
</dbReference>
<dbReference type="EMBL" id="CP022530">
    <property type="protein sequence ID" value="ASP39982.1"/>
    <property type="molecule type" value="Genomic_DNA"/>
</dbReference>
<evidence type="ECO:0000256" key="4">
    <source>
        <dbReference type="ARBA" id="ARBA00022692"/>
    </source>
</evidence>
<dbReference type="SMART" id="SM00382">
    <property type="entry name" value="AAA"/>
    <property type="match status" value="1"/>
</dbReference>
<dbReference type="NCBIfam" id="TIGR02203">
    <property type="entry name" value="MsbA_lipidA"/>
    <property type="match status" value="1"/>
</dbReference>
<proteinExistence type="predicted"/>
<dbReference type="PANTHER" id="PTHR43394">
    <property type="entry name" value="ATP-DEPENDENT PERMEASE MDL1, MITOCHONDRIAL"/>
    <property type="match status" value="1"/>
</dbReference>
<dbReference type="GO" id="GO:0005524">
    <property type="term" value="F:ATP binding"/>
    <property type="evidence" value="ECO:0007669"/>
    <property type="project" value="UniProtKB-KW"/>
</dbReference>
<keyword evidence="5" id="KW-0547">Nucleotide-binding</keyword>
<gene>
    <name evidence="14" type="primary">msbA</name>
    <name evidence="14" type="ORF">CHH28_15450</name>
</gene>
<dbReference type="GO" id="GO:0016887">
    <property type="term" value="F:ATP hydrolysis activity"/>
    <property type="evidence" value="ECO:0007669"/>
    <property type="project" value="InterPro"/>
</dbReference>